<protein>
    <submittedName>
        <fullName evidence="1">Uncharacterized protein</fullName>
    </submittedName>
</protein>
<dbReference type="Proteomes" id="UP001156701">
    <property type="component" value="Unassembled WGS sequence"/>
</dbReference>
<proteinExistence type="predicted"/>
<evidence type="ECO:0000313" key="1">
    <source>
        <dbReference type="EMBL" id="MDG4698832.1"/>
    </source>
</evidence>
<name>A0AA42FLU2_9GAMM</name>
<comment type="caution">
    <text evidence="1">The sequence shown here is derived from an EMBL/GenBank/DDBJ whole genome shotgun (WGS) entry which is preliminary data.</text>
</comment>
<dbReference type="AlphaFoldDB" id="A0AA42FLU2"/>
<accession>A0AA42FLU2</accession>
<dbReference type="RefSeq" id="WP_272664107.1">
    <property type="nucleotide sequence ID" value="NZ_JARRYG010000038.1"/>
</dbReference>
<dbReference type="EMBL" id="JARRYG010000038">
    <property type="protein sequence ID" value="MDG4698832.1"/>
    <property type="molecule type" value="Genomic_DNA"/>
</dbReference>
<evidence type="ECO:0000313" key="2">
    <source>
        <dbReference type="Proteomes" id="UP001156701"/>
    </source>
</evidence>
<sequence>MSCYIVNNKTASSIVTALIEMEHIHEFEAQMILNLMMQVNTESVNFRYSEKNPAPNYIFEKQNIIFNDINEEDESKIYRSVMQMIVNIQFYKYQSCEIEYFEETLVYKTLQNLQDELLNQYKSWLVQSKLQSWESVHDKPYHELRFSDECSWGLDD</sequence>
<gene>
    <name evidence="1" type="ORF">P7V44_21650</name>
</gene>
<organism evidence="1 2">
    <name type="scientific">Providencia huashanensis</name>
    <dbReference type="NCBI Taxonomy" id="3037798"/>
    <lineage>
        <taxon>Bacteria</taxon>
        <taxon>Pseudomonadati</taxon>
        <taxon>Pseudomonadota</taxon>
        <taxon>Gammaproteobacteria</taxon>
        <taxon>Enterobacterales</taxon>
        <taxon>Morganellaceae</taxon>
        <taxon>Providencia</taxon>
    </lineage>
</organism>
<reference evidence="1" key="1">
    <citation type="submission" date="2023-03" db="EMBL/GenBank/DDBJ databases">
        <title>a new species belonging to Providencia genus.</title>
        <authorList>
            <person name="Yang W."/>
            <person name="Hu F."/>
            <person name="Shen S."/>
            <person name="Ding L."/>
            <person name="Yin D."/>
        </authorList>
    </citation>
    <scope>NUCLEOTIDE SEQUENCE</scope>
    <source>
        <strain evidence="1">CRE-3FA-0001</strain>
    </source>
</reference>